<feature type="compositionally biased region" description="Polar residues" evidence="7">
    <location>
        <begin position="740"/>
        <end position="750"/>
    </location>
</feature>
<dbReference type="GO" id="GO:0060271">
    <property type="term" value="P:cilium assembly"/>
    <property type="evidence" value="ECO:0007669"/>
    <property type="project" value="TreeGrafter"/>
</dbReference>
<dbReference type="InterPro" id="IPR051437">
    <property type="entry name" value="TTLL_monoglycylase"/>
</dbReference>
<dbReference type="Proteomes" id="UP000708208">
    <property type="component" value="Unassembled WGS sequence"/>
</dbReference>
<keyword evidence="2" id="KW-0963">Cytoplasm</keyword>
<keyword evidence="5" id="KW-0067">ATP-binding</keyword>
<name>A0A8J2NYL8_9HEXA</name>
<feature type="compositionally biased region" description="Low complexity" evidence="7">
    <location>
        <begin position="13"/>
        <end position="25"/>
    </location>
</feature>
<keyword evidence="6" id="KW-0206">Cytoskeleton</keyword>
<dbReference type="GO" id="GO:0070736">
    <property type="term" value="F:protein-glycine ligase activity, initiating"/>
    <property type="evidence" value="ECO:0007669"/>
    <property type="project" value="TreeGrafter"/>
</dbReference>
<evidence type="ECO:0000256" key="1">
    <source>
        <dbReference type="ARBA" id="ARBA00004245"/>
    </source>
</evidence>
<evidence type="ECO:0000256" key="5">
    <source>
        <dbReference type="ARBA" id="ARBA00022840"/>
    </source>
</evidence>
<evidence type="ECO:0000256" key="6">
    <source>
        <dbReference type="ARBA" id="ARBA00023212"/>
    </source>
</evidence>
<dbReference type="FunFam" id="3.30.470.20:FF:000032">
    <property type="entry name" value="tubulin monoglycylase TTLL3 isoform X2"/>
    <property type="match status" value="1"/>
</dbReference>
<evidence type="ECO:0000256" key="4">
    <source>
        <dbReference type="ARBA" id="ARBA00022741"/>
    </source>
</evidence>
<organism evidence="8 9">
    <name type="scientific">Allacma fusca</name>
    <dbReference type="NCBI Taxonomy" id="39272"/>
    <lineage>
        <taxon>Eukaryota</taxon>
        <taxon>Metazoa</taxon>
        <taxon>Ecdysozoa</taxon>
        <taxon>Arthropoda</taxon>
        <taxon>Hexapoda</taxon>
        <taxon>Collembola</taxon>
        <taxon>Symphypleona</taxon>
        <taxon>Sminthuridae</taxon>
        <taxon>Allacma</taxon>
    </lineage>
</organism>
<dbReference type="Pfam" id="PF03133">
    <property type="entry name" value="TTL"/>
    <property type="match status" value="1"/>
</dbReference>
<keyword evidence="3" id="KW-0436">Ligase</keyword>
<gene>
    <name evidence="8" type="ORF">AFUS01_LOCUS19983</name>
</gene>
<sequence length="1099" mass="124234">MVKNSRFPQNEQSISSLNSLSSQRKSPSRKSLRAKPSARPSVSTKRIPSRKTFTHRGSTPSRSLSSRRASTRRLSSDAEDGSTSRSLVDEKPSQLFRVKYERAVKARKVFWLNPALPPIRHALLTRGWVEKSPNLSIYLPLPKQKSTSTVGVSFGNRNKEAWANRLLDRYPPDFVWTHRASELRWHRLADKQIINIHPNAVFTTKTGITDSIQNSHWIGDHIANILFPRCYRVGNREERSAFIADYRFTACISLLQWVVGAYELHGEDGVFNAQTGVNPNCLDFATIQVSTYVKTRQHEDLDWKFTPTTSKENWQEFLALYQQAVCLERRLAPKNDLEYAQKTYKNCKMSLQTVAPFWSQMNNDGVHNIWICKPGHKSRGFGIVLKNNLDDIMHIFQQHRLDERKNAYEWVVQKYIERPLLIFNTKFDIRQWFLVSDWNPLTVWVYKESYLRFCSQQYTVHDLQPSVHLCNNAIQSNYKNDPERSKILPKENMWDHYTFQAYLKSQDKPDLWDSVIYPGMKKAILGVLLASNEDIMIRKNSFELYGADFMLATDFLPWLIEINAGPSLAYTTSVTQRLCRQVMGDVIKVVIDRREDLNADTGMFELIYKQHRLPSVNNVEMSYTDLFITGKKLNTLRTRLNASNPFSEASLLSRGSSVVKRNSWPPTPTPDQSSSREPLEFVNFMDRLHLQDLVKTSPRTGNSGLPIICESSIDCVVDKIDTKLSHLLGQNPPQRDRSARSSNKNNNTNKDPMRDDVSSKSSNYKASERVKPNSPVEKKSIGKKLEPAKHLPKNNAKADSNTKPVHRPNNSSIPLRKTNTNNKPADSPKPNKGILYSAQGNSSSDAGAAKNQTILNKSRENSHRSNNSAASPTSQKIIGGSNPTHVSFAPMFASNSPAPVRNTILPISFRASNLSRPSYGLDSRLNYLAEFSRRGGMFNYNYAPPMSYLDRVLTDKTRISYKPRSTDSSAGRPLKPSFKILPDKALQELNRNIASIQTKVAENSRVKRALLNETIPVEVLIPAPAPRKVIKDVQPSKASDTKKTQPVTPAPKPNGAKPENKVGNVKGNNAGTSNAKSTAGSAIKPFNFLELVPLKETLI</sequence>
<feature type="region of interest" description="Disordered" evidence="7">
    <location>
        <begin position="1"/>
        <end position="88"/>
    </location>
</feature>
<dbReference type="GO" id="GO:0005524">
    <property type="term" value="F:ATP binding"/>
    <property type="evidence" value="ECO:0007669"/>
    <property type="project" value="UniProtKB-KW"/>
</dbReference>
<dbReference type="PANTHER" id="PTHR45870:SF2">
    <property type="entry name" value="TUBULIN MONOGLYCYLASE TTLL3"/>
    <property type="match status" value="1"/>
</dbReference>
<evidence type="ECO:0000256" key="2">
    <source>
        <dbReference type="ARBA" id="ARBA00022490"/>
    </source>
</evidence>
<feature type="compositionally biased region" description="Polar residues" evidence="7">
    <location>
        <begin position="838"/>
        <end position="856"/>
    </location>
</feature>
<comment type="caution">
    <text evidence="8">The sequence shown here is derived from an EMBL/GenBank/DDBJ whole genome shotgun (WGS) entry which is preliminary data.</text>
</comment>
<evidence type="ECO:0000256" key="7">
    <source>
        <dbReference type="SAM" id="MobiDB-lite"/>
    </source>
</evidence>
<keyword evidence="9" id="KW-1185">Reference proteome</keyword>
<dbReference type="EMBL" id="CAJVCH010211618">
    <property type="protein sequence ID" value="CAG7731388.1"/>
    <property type="molecule type" value="Genomic_DNA"/>
</dbReference>
<feature type="compositionally biased region" description="Polar residues" evidence="7">
    <location>
        <begin position="1"/>
        <end position="12"/>
    </location>
</feature>
<feature type="region of interest" description="Disordered" evidence="7">
    <location>
        <begin position="657"/>
        <end position="677"/>
    </location>
</feature>
<accession>A0A8J2NYL8</accession>
<feature type="compositionally biased region" description="Basic and acidic residues" evidence="7">
    <location>
        <begin position="766"/>
        <end position="789"/>
    </location>
</feature>
<dbReference type="GO" id="GO:0005930">
    <property type="term" value="C:axoneme"/>
    <property type="evidence" value="ECO:0007669"/>
    <property type="project" value="TreeGrafter"/>
</dbReference>
<dbReference type="GO" id="GO:0003341">
    <property type="term" value="P:cilium movement"/>
    <property type="evidence" value="ECO:0007669"/>
    <property type="project" value="TreeGrafter"/>
</dbReference>
<dbReference type="PANTHER" id="PTHR45870">
    <property type="entry name" value="TUBULIN MONOGLYCYLASE TTLL3"/>
    <property type="match status" value="1"/>
</dbReference>
<feature type="compositionally biased region" description="Polar residues" evidence="7">
    <location>
        <begin position="797"/>
        <end position="824"/>
    </location>
</feature>
<evidence type="ECO:0008006" key="10">
    <source>
        <dbReference type="Google" id="ProtNLM"/>
    </source>
</evidence>
<reference evidence="8" key="1">
    <citation type="submission" date="2021-06" db="EMBL/GenBank/DDBJ databases">
        <authorList>
            <person name="Hodson N. C."/>
            <person name="Mongue J. A."/>
            <person name="Jaron S. K."/>
        </authorList>
    </citation>
    <scope>NUCLEOTIDE SEQUENCE</scope>
</reference>
<comment type="subcellular location">
    <subcellularLocation>
        <location evidence="1">Cytoplasm</location>
        <location evidence="1">Cytoskeleton</location>
    </subcellularLocation>
</comment>
<proteinExistence type="predicted"/>
<dbReference type="InterPro" id="IPR004344">
    <property type="entry name" value="TTL/TTLL_fam"/>
</dbReference>
<evidence type="ECO:0000313" key="8">
    <source>
        <dbReference type="EMBL" id="CAG7731388.1"/>
    </source>
</evidence>
<feature type="compositionally biased region" description="Polar residues" evidence="7">
    <location>
        <begin position="864"/>
        <end position="881"/>
    </location>
</feature>
<keyword evidence="4" id="KW-0547">Nucleotide-binding</keyword>
<feature type="compositionally biased region" description="Low complexity" evidence="7">
    <location>
        <begin position="56"/>
        <end position="68"/>
    </location>
</feature>
<protein>
    <recommendedName>
        <fullName evidence="10">Tubulin glycylase 3A</fullName>
    </recommendedName>
</protein>
<feature type="region of interest" description="Disordered" evidence="7">
    <location>
        <begin position="1031"/>
        <end position="1079"/>
    </location>
</feature>
<dbReference type="PROSITE" id="PS51221">
    <property type="entry name" value="TTL"/>
    <property type="match status" value="1"/>
</dbReference>
<dbReference type="OrthoDB" id="202825at2759"/>
<feature type="compositionally biased region" description="Polar residues" evidence="7">
    <location>
        <begin position="1070"/>
        <end position="1079"/>
    </location>
</feature>
<evidence type="ECO:0000313" key="9">
    <source>
        <dbReference type="Proteomes" id="UP000708208"/>
    </source>
</evidence>
<dbReference type="AlphaFoldDB" id="A0A8J2NYL8"/>
<dbReference type="GO" id="GO:0015630">
    <property type="term" value="C:microtubule cytoskeleton"/>
    <property type="evidence" value="ECO:0007669"/>
    <property type="project" value="TreeGrafter"/>
</dbReference>
<feature type="region of interest" description="Disordered" evidence="7">
    <location>
        <begin position="726"/>
        <end position="881"/>
    </location>
</feature>
<evidence type="ECO:0000256" key="3">
    <source>
        <dbReference type="ARBA" id="ARBA00022598"/>
    </source>
</evidence>